<feature type="non-terminal residue" evidence="5">
    <location>
        <position position="1"/>
    </location>
</feature>
<name>A0AAD7DNC0_9AGAR</name>
<dbReference type="Gene3D" id="3.20.200.10">
    <property type="entry name" value="MHCK/EF2 kinase"/>
    <property type="match status" value="1"/>
</dbReference>
<evidence type="ECO:0000256" key="1">
    <source>
        <dbReference type="ARBA" id="ARBA00022527"/>
    </source>
</evidence>
<evidence type="ECO:0000256" key="3">
    <source>
        <dbReference type="ARBA" id="ARBA00022777"/>
    </source>
</evidence>
<protein>
    <recommendedName>
        <fullName evidence="4">Alpha-type protein kinase domain-containing protein</fullName>
    </recommendedName>
</protein>
<feature type="domain" description="Alpha-type protein kinase" evidence="4">
    <location>
        <begin position="46"/>
        <end position="91"/>
    </location>
</feature>
<dbReference type="AlphaFoldDB" id="A0AAD7DNC0"/>
<accession>A0AAD7DNC0</accession>
<dbReference type="EMBL" id="JARKIB010000693">
    <property type="protein sequence ID" value="KAJ7694287.1"/>
    <property type="molecule type" value="Genomic_DNA"/>
</dbReference>
<dbReference type="GO" id="GO:0004674">
    <property type="term" value="F:protein serine/threonine kinase activity"/>
    <property type="evidence" value="ECO:0007669"/>
    <property type="project" value="UniProtKB-KW"/>
</dbReference>
<evidence type="ECO:0000256" key="2">
    <source>
        <dbReference type="ARBA" id="ARBA00022679"/>
    </source>
</evidence>
<keyword evidence="3" id="KW-0418">Kinase</keyword>
<keyword evidence="2" id="KW-0808">Transferase</keyword>
<dbReference type="InterPro" id="IPR011009">
    <property type="entry name" value="Kinase-like_dom_sf"/>
</dbReference>
<keyword evidence="6" id="KW-1185">Reference proteome</keyword>
<evidence type="ECO:0000259" key="4">
    <source>
        <dbReference type="Pfam" id="PF02816"/>
    </source>
</evidence>
<evidence type="ECO:0000313" key="5">
    <source>
        <dbReference type="EMBL" id="KAJ7694287.1"/>
    </source>
</evidence>
<evidence type="ECO:0000313" key="6">
    <source>
        <dbReference type="Proteomes" id="UP001215598"/>
    </source>
</evidence>
<dbReference type="Proteomes" id="UP001215598">
    <property type="component" value="Unassembled WGS sequence"/>
</dbReference>
<keyword evidence="1" id="KW-0723">Serine/threonine-protein kinase</keyword>
<comment type="caution">
    <text evidence="5">The sequence shown here is derived from an EMBL/GenBank/DDBJ whole genome shotgun (WGS) entry which is preliminary data.</text>
</comment>
<dbReference type="Pfam" id="PF02816">
    <property type="entry name" value="Alpha_kinase"/>
    <property type="match status" value="1"/>
</dbReference>
<gene>
    <name evidence="5" type="ORF">B0H16DRAFT_1351741</name>
</gene>
<sequence>FRFNLDGAIFGVLEPLEKDQYMVDQPLPHFNFLATQLLPCGPDDEPIQKFTGNSDCGEPPTDAITAQLHAFSHFIKVYTRGNAILCDLQGILIH</sequence>
<dbReference type="InterPro" id="IPR004166">
    <property type="entry name" value="a-kinase_dom"/>
</dbReference>
<dbReference type="GO" id="GO:0005524">
    <property type="term" value="F:ATP binding"/>
    <property type="evidence" value="ECO:0007669"/>
    <property type="project" value="InterPro"/>
</dbReference>
<organism evidence="5 6">
    <name type="scientific">Mycena metata</name>
    <dbReference type="NCBI Taxonomy" id="1033252"/>
    <lineage>
        <taxon>Eukaryota</taxon>
        <taxon>Fungi</taxon>
        <taxon>Dikarya</taxon>
        <taxon>Basidiomycota</taxon>
        <taxon>Agaricomycotina</taxon>
        <taxon>Agaricomycetes</taxon>
        <taxon>Agaricomycetidae</taxon>
        <taxon>Agaricales</taxon>
        <taxon>Marasmiineae</taxon>
        <taxon>Mycenaceae</taxon>
        <taxon>Mycena</taxon>
    </lineage>
</organism>
<proteinExistence type="predicted"/>
<dbReference type="SUPFAM" id="SSF56112">
    <property type="entry name" value="Protein kinase-like (PK-like)"/>
    <property type="match status" value="1"/>
</dbReference>
<reference evidence="5" key="1">
    <citation type="submission" date="2023-03" db="EMBL/GenBank/DDBJ databases">
        <title>Massive genome expansion in bonnet fungi (Mycena s.s.) driven by repeated elements and novel gene families across ecological guilds.</title>
        <authorList>
            <consortium name="Lawrence Berkeley National Laboratory"/>
            <person name="Harder C.B."/>
            <person name="Miyauchi S."/>
            <person name="Viragh M."/>
            <person name="Kuo A."/>
            <person name="Thoen E."/>
            <person name="Andreopoulos B."/>
            <person name="Lu D."/>
            <person name="Skrede I."/>
            <person name="Drula E."/>
            <person name="Henrissat B."/>
            <person name="Morin E."/>
            <person name="Kohler A."/>
            <person name="Barry K."/>
            <person name="LaButti K."/>
            <person name="Morin E."/>
            <person name="Salamov A."/>
            <person name="Lipzen A."/>
            <person name="Mereny Z."/>
            <person name="Hegedus B."/>
            <person name="Baldrian P."/>
            <person name="Stursova M."/>
            <person name="Weitz H."/>
            <person name="Taylor A."/>
            <person name="Grigoriev I.V."/>
            <person name="Nagy L.G."/>
            <person name="Martin F."/>
            <person name="Kauserud H."/>
        </authorList>
    </citation>
    <scope>NUCLEOTIDE SEQUENCE</scope>
    <source>
        <strain evidence="5">CBHHK182m</strain>
    </source>
</reference>